<accession>A0A9N8HWS8</accession>
<keyword evidence="3" id="KW-1185">Reference proteome</keyword>
<organism evidence="2 3">
    <name type="scientific">Seminavis robusta</name>
    <dbReference type="NCBI Taxonomy" id="568900"/>
    <lineage>
        <taxon>Eukaryota</taxon>
        <taxon>Sar</taxon>
        <taxon>Stramenopiles</taxon>
        <taxon>Ochrophyta</taxon>
        <taxon>Bacillariophyta</taxon>
        <taxon>Bacillariophyceae</taxon>
        <taxon>Bacillariophycidae</taxon>
        <taxon>Naviculales</taxon>
        <taxon>Naviculaceae</taxon>
        <taxon>Seminavis</taxon>
    </lineage>
</organism>
<comment type="caution">
    <text evidence="2">The sequence shown here is derived from an EMBL/GenBank/DDBJ whole genome shotgun (WGS) entry which is preliminary data.</text>
</comment>
<dbReference type="Proteomes" id="UP001153069">
    <property type="component" value="Unassembled WGS sequence"/>
</dbReference>
<reference evidence="2" key="1">
    <citation type="submission" date="2020-06" db="EMBL/GenBank/DDBJ databases">
        <authorList>
            <consortium name="Plant Systems Biology data submission"/>
        </authorList>
    </citation>
    <scope>NUCLEOTIDE SEQUENCE</scope>
    <source>
        <strain evidence="2">D6</strain>
    </source>
</reference>
<evidence type="ECO:0000313" key="3">
    <source>
        <dbReference type="Proteomes" id="UP001153069"/>
    </source>
</evidence>
<name>A0A9N8HWS8_9STRA</name>
<feature type="region of interest" description="Disordered" evidence="1">
    <location>
        <begin position="115"/>
        <end position="168"/>
    </location>
</feature>
<evidence type="ECO:0000313" key="2">
    <source>
        <dbReference type="EMBL" id="CAB9530183.1"/>
    </source>
</evidence>
<protein>
    <submittedName>
        <fullName evidence="2">Uncharacterized protein</fullName>
    </submittedName>
</protein>
<evidence type="ECO:0000256" key="1">
    <source>
        <dbReference type="SAM" id="MobiDB-lite"/>
    </source>
</evidence>
<sequence length="224" mass="24556">MGSDGDGSSSGEDGDHQKWLKILHEQNLHTAVGELRKKRAQVEYAEADLEVKRANVVYFERMVELQKGGFIPPVGSLQVPLQPDVSVFPSSKRKGAQNPGGRKFQIFSQTTLKQTLGEPSVKSPKSSEESVAETEVPSKKPPKEKSREPNIPPDIGNEQSVQDPVTHDDSFVWPNQTCVYLAPPSQIKSTGGGLFWLGPLSNVNKHPEGSCSDFCGWVFGSNRE</sequence>
<proteinExistence type="predicted"/>
<gene>
    <name evidence="2" type="ORF">SEMRO_2776_G336850.1</name>
</gene>
<dbReference type="EMBL" id="CAICTM010002774">
    <property type="protein sequence ID" value="CAB9530183.1"/>
    <property type="molecule type" value="Genomic_DNA"/>
</dbReference>
<dbReference type="AlphaFoldDB" id="A0A9N8HWS8"/>
<feature type="compositionally biased region" description="Basic and acidic residues" evidence="1">
    <location>
        <begin position="136"/>
        <end position="148"/>
    </location>
</feature>